<evidence type="ECO:0000313" key="1">
    <source>
        <dbReference type="EMBL" id="KAK1765206.1"/>
    </source>
</evidence>
<dbReference type="AlphaFoldDB" id="A0AAJ0FE36"/>
<dbReference type="RefSeq" id="XP_060281419.1">
    <property type="nucleotide sequence ID" value="XM_060422380.1"/>
</dbReference>
<gene>
    <name evidence="1" type="ORF">QBC33DRAFT_174916</name>
</gene>
<dbReference type="GeneID" id="85305567"/>
<dbReference type="Proteomes" id="UP001244011">
    <property type="component" value="Unassembled WGS sequence"/>
</dbReference>
<evidence type="ECO:0000313" key="2">
    <source>
        <dbReference type="Proteomes" id="UP001244011"/>
    </source>
</evidence>
<reference evidence="1" key="1">
    <citation type="submission" date="2023-06" db="EMBL/GenBank/DDBJ databases">
        <title>Genome-scale phylogeny and comparative genomics of the fungal order Sordariales.</title>
        <authorList>
            <consortium name="Lawrence Berkeley National Laboratory"/>
            <person name="Hensen N."/>
            <person name="Bonometti L."/>
            <person name="Westerberg I."/>
            <person name="Brannstrom I.O."/>
            <person name="Guillou S."/>
            <person name="Cros-Aarteil S."/>
            <person name="Calhoun S."/>
            <person name="Haridas S."/>
            <person name="Kuo A."/>
            <person name="Mondo S."/>
            <person name="Pangilinan J."/>
            <person name="Riley R."/>
            <person name="Labutti K."/>
            <person name="Andreopoulos B."/>
            <person name="Lipzen A."/>
            <person name="Chen C."/>
            <person name="Yanf M."/>
            <person name="Daum C."/>
            <person name="Ng V."/>
            <person name="Clum A."/>
            <person name="Steindorff A."/>
            <person name="Ohm R."/>
            <person name="Martin F."/>
            <person name="Silar P."/>
            <person name="Natvig D."/>
            <person name="Lalanne C."/>
            <person name="Gautier V."/>
            <person name="Ament-Velasquez S.L."/>
            <person name="Kruys A."/>
            <person name="Hutchinson M.I."/>
            <person name="Powell A.J."/>
            <person name="Barry K."/>
            <person name="Miller A.N."/>
            <person name="Grigoriev I.V."/>
            <person name="Debuchy R."/>
            <person name="Gladieux P."/>
            <person name="Thoren M.H."/>
            <person name="Johannesson H."/>
        </authorList>
    </citation>
    <scope>NUCLEOTIDE SEQUENCE</scope>
    <source>
        <strain evidence="1">8032-3</strain>
    </source>
</reference>
<keyword evidence="2" id="KW-1185">Reference proteome</keyword>
<protein>
    <submittedName>
        <fullName evidence="1">Uncharacterized protein</fullName>
    </submittedName>
</protein>
<sequence>MLELLEELVKVFERRMAVILAEDTGGASRFSEFWQGYWVDRMDAELARLNGSNLSEEERRKAEELGVVWHDQSDLDDQYDLDSVDSLDHRPSEC</sequence>
<accession>A0AAJ0FE36</accession>
<dbReference type="EMBL" id="MU839016">
    <property type="protein sequence ID" value="KAK1765206.1"/>
    <property type="molecule type" value="Genomic_DNA"/>
</dbReference>
<name>A0AAJ0FE36_9PEZI</name>
<comment type="caution">
    <text evidence="1">The sequence shown here is derived from an EMBL/GenBank/DDBJ whole genome shotgun (WGS) entry which is preliminary data.</text>
</comment>
<proteinExistence type="predicted"/>
<organism evidence="1 2">
    <name type="scientific">Phialemonium atrogriseum</name>
    <dbReference type="NCBI Taxonomy" id="1093897"/>
    <lineage>
        <taxon>Eukaryota</taxon>
        <taxon>Fungi</taxon>
        <taxon>Dikarya</taxon>
        <taxon>Ascomycota</taxon>
        <taxon>Pezizomycotina</taxon>
        <taxon>Sordariomycetes</taxon>
        <taxon>Sordariomycetidae</taxon>
        <taxon>Cephalothecales</taxon>
        <taxon>Cephalothecaceae</taxon>
        <taxon>Phialemonium</taxon>
    </lineage>
</organism>